<dbReference type="InterPro" id="IPR001254">
    <property type="entry name" value="Trypsin_dom"/>
</dbReference>
<feature type="signal peptide" evidence="3">
    <location>
        <begin position="1"/>
        <end position="25"/>
    </location>
</feature>
<dbReference type="GO" id="GO:0006508">
    <property type="term" value="P:proteolysis"/>
    <property type="evidence" value="ECO:0007669"/>
    <property type="project" value="InterPro"/>
</dbReference>
<keyword evidence="3" id="KW-0732">Signal</keyword>
<evidence type="ECO:0000256" key="3">
    <source>
        <dbReference type="SAM" id="SignalP"/>
    </source>
</evidence>
<evidence type="ECO:0000313" key="6">
    <source>
        <dbReference type="Proteomes" id="UP000585638"/>
    </source>
</evidence>
<keyword evidence="2" id="KW-1015">Disulfide bond</keyword>
<dbReference type="PRINTS" id="PR00722">
    <property type="entry name" value="CHYMOTRYPSIN"/>
</dbReference>
<keyword evidence="6" id="KW-1185">Reference proteome</keyword>
<dbReference type="InterPro" id="IPR050430">
    <property type="entry name" value="Peptidase_S1"/>
</dbReference>
<proteinExistence type="inferred from homology"/>
<evidence type="ECO:0000256" key="1">
    <source>
        <dbReference type="ARBA" id="ARBA00007664"/>
    </source>
</evidence>
<evidence type="ECO:0000313" key="5">
    <source>
        <dbReference type="EMBL" id="MBB5892375.1"/>
    </source>
</evidence>
<comment type="caution">
    <text evidence="5">The sequence shown here is derived from an EMBL/GenBank/DDBJ whole genome shotgun (WGS) entry which is preliminary data.</text>
</comment>
<dbReference type="RefSeq" id="WP_184863072.1">
    <property type="nucleotide sequence ID" value="NZ_BAAAWY010000003.1"/>
</dbReference>
<reference evidence="5 6" key="1">
    <citation type="submission" date="2020-08" db="EMBL/GenBank/DDBJ databases">
        <title>Sequencing the genomes of 1000 actinobacteria strains.</title>
        <authorList>
            <person name="Klenk H.-P."/>
        </authorList>
    </citation>
    <scope>NUCLEOTIDE SEQUENCE [LARGE SCALE GENOMIC DNA]</scope>
    <source>
        <strain evidence="5 6">DSM 43851</strain>
    </source>
</reference>
<dbReference type="SUPFAM" id="SSF50494">
    <property type="entry name" value="Trypsin-like serine proteases"/>
    <property type="match status" value="1"/>
</dbReference>
<sequence>MRTGVAGAVVATVAVMVGVAAPAGAIVGGETSKAEHSWIVDLGHEDNGHGCGGGLVAPRWVVTAGHCLETVHVGSRVRVGSNDREAGGEMATVAATYQGDYGDIGLIELAEPVVGKAPLKVGAMPVSGPIRLLGWGMDKQEGATAPRLLKQLDTEVLGQCGGNDEICVKASTEATACHGDSGTPAMVGDDVVAVTSRGPIGACGGEGWTIYTAIAPHQGWIERTIAAG</sequence>
<dbReference type="PROSITE" id="PS50240">
    <property type="entry name" value="TRYPSIN_DOM"/>
    <property type="match status" value="1"/>
</dbReference>
<dbReference type="InterPro" id="IPR018114">
    <property type="entry name" value="TRYPSIN_HIS"/>
</dbReference>
<dbReference type="PANTHER" id="PTHR24276:SF98">
    <property type="entry name" value="FI18310P1-RELATED"/>
    <property type="match status" value="1"/>
</dbReference>
<feature type="chain" id="PRO_5031546617" description="Peptidase S1 domain-containing protein" evidence="3">
    <location>
        <begin position="26"/>
        <end position="228"/>
    </location>
</feature>
<dbReference type="GO" id="GO:0004252">
    <property type="term" value="F:serine-type endopeptidase activity"/>
    <property type="evidence" value="ECO:0007669"/>
    <property type="project" value="InterPro"/>
</dbReference>
<dbReference type="InterPro" id="IPR043504">
    <property type="entry name" value="Peptidase_S1_PA_chymotrypsin"/>
</dbReference>
<dbReference type="PROSITE" id="PS00134">
    <property type="entry name" value="TRYPSIN_HIS"/>
    <property type="match status" value="1"/>
</dbReference>
<name>A0A7W9KH71_9PSEU</name>
<accession>A0A7W9KH71</accession>
<evidence type="ECO:0000256" key="2">
    <source>
        <dbReference type="ARBA" id="ARBA00023157"/>
    </source>
</evidence>
<dbReference type="SMART" id="SM00020">
    <property type="entry name" value="Tryp_SPc"/>
    <property type="match status" value="1"/>
</dbReference>
<feature type="domain" description="Peptidase S1" evidence="4">
    <location>
        <begin position="26"/>
        <end position="226"/>
    </location>
</feature>
<dbReference type="AlphaFoldDB" id="A0A7W9KH71"/>
<dbReference type="InterPro" id="IPR001314">
    <property type="entry name" value="Peptidase_S1A"/>
</dbReference>
<dbReference type="PANTHER" id="PTHR24276">
    <property type="entry name" value="POLYSERASE-RELATED"/>
    <property type="match status" value="1"/>
</dbReference>
<evidence type="ECO:0000259" key="4">
    <source>
        <dbReference type="PROSITE" id="PS50240"/>
    </source>
</evidence>
<dbReference type="Proteomes" id="UP000585638">
    <property type="component" value="Unassembled WGS sequence"/>
</dbReference>
<comment type="similarity">
    <text evidence="1">Belongs to the peptidase S1 family.</text>
</comment>
<dbReference type="InterPro" id="IPR009003">
    <property type="entry name" value="Peptidase_S1_PA"/>
</dbReference>
<protein>
    <recommendedName>
        <fullName evidence="4">Peptidase S1 domain-containing protein</fullName>
    </recommendedName>
</protein>
<dbReference type="Gene3D" id="2.40.10.10">
    <property type="entry name" value="Trypsin-like serine proteases"/>
    <property type="match status" value="1"/>
</dbReference>
<dbReference type="EMBL" id="JACHIR010000001">
    <property type="protein sequence ID" value="MBB5892375.1"/>
    <property type="molecule type" value="Genomic_DNA"/>
</dbReference>
<gene>
    <name evidence="5" type="ORF">BJ998_003571</name>
</gene>
<dbReference type="Pfam" id="PF00089">
    <property type="entry name" value="Trypsin"/>
    <property type="match status" value="1"/>
</dbReference>
<organism evidence="5 6">
    <name type="scientific">Kutzneria kofuensis</name>
    <dbReference type="NCBI Taxonomy" id="103725"/>
    <lineage>
        <taxon>Bacteria</taxon>
        <taxon>Bacillati</taxon>
        <taxon>Actinomycetota</taxon>
        <taxon>Actinomycetes</taxon>
        <taxon>Pseudonocardiales</taxon>
        <taxon>Pseudonocardiaceae</taxon>
        <taxon>Kutzneria</taxon>
    </lineage>
</organism>